<evidence type="ECO:0000313" key="4">
    <source>
        <dbReference type="Proteomes" id="UP001190700"/>
    </source>
</evidence>
<evidence type="ECO:0000256" key="2">
    <source>
        <dbReference type="SAM" id="Phobius"/>
    </source>
</evidence>
<evidence type="ECO:0000256" key="1">
    <source>
        <dbReference type="SAM" id="MobiDB-lite"/>
    </source>
</evidence>
<feature type="transmembrane region" description="Helical" evidence="2">
    <location>
        <begin position="414"/>
        <end position="438"/>
    </location>
</feature>
<feature type="region of interest" description="Disordered" evidence="1">
    <location>
        <begin position="596"/>
        <end position="634"/>
    </location>
</feature>
<keyword evidence="4" id="KW-1185">Reference proteome</keyword>
<sequence>MRGLEFVNNSAAVRQSANIFWHLSENETLTEPPECLGGCAARPNGTALIATNAVEFAVVNASGSVVRALEIASMAGTKVPWTAYVALDWYHNPTMLAESVSVIAQATSETGVTYLENTVSFYNESEAVYASMLAGGLPNSVLHVEFNPSSRSWNSASIKVHLAACAPGEVYEQVGTAGSCVPCSEGYLKFSNTSDECAECPEGLSCLGGSRYVLNPGFWMASVFIEANCVDPACMFEHIYECLDVGAACDSDAPRENVGGTVHIGKELLCADGYSTDTVICSGCDAGYEATGEKECARCADSAWLRWFRLALVVFLAGALLFALKKWGNLVPKLFGTVRRTRDPYLAAVLLSMLIGHFQLINQTYFIYPQEDFPGHFYSMALSSQFVNMPITYFLPVPCLLYSLGEGGTAMFEFYFTFMFYAFLPFVLCAPVLISSVLEYWSWREATRSGALQPPGQGVHLERLPTTAGPPTEKAEGDEAERHDDRDGDATPGVTRRRCVSGPDMTQVIVHSNPLSDTRLGESARQGPFAQKESELRRWGSIDHKHLHAAFSRTAQPPGKSEHGGKRVGRQSSVEMPELRLDRAAQDALWAREASGMPGCAPSEEFPGATEGVPASADSSMGRPGFAELSHGSTRSATSSDAIALKAAADPLKEMLHQQCESLNFYKAPVPMGRPGNASFRTKWYHRRGGVMGYLLVVMHPTISTHMFGIFSCEEYYLEERQFWLSTNKSVECFTPLWWGFAIMAMCVIVLYVIGVPLILGCIPLWLSKYKKMVVPGTVENTVIYVHEAKLFIWNAVLSRTASLNSLQGPLLRRQSVSDVMKHMKKETGNQVCMLAANGIDRIILEPQYVPGAAHDANVLESMLEHPRLEIITGQFLMPYKDEYCMYAAYDMIRKLMQTSFVVIIRLALGSSGESDILLVNVVNILAVAIHCYCCPFYWRLANVLQTLVLVAQGLTITAFIATRFGRVDSSSSVVGSLVLIYECVVAAAILWFAVRAFTKTNKDMLQRKLKRYRASILG</sequence>
<feature type="transmembrane region" description="Helical" evidence="2">
    <location>
        <begin position="737"/>
        <end position="767"/>
    </location>
</feature>
<gene>
    <name evidence="3" type="ORF">CYMTET_55836</name>
</gene>
<protein>
    <submittedName>
        <fullName evidence="3">Uncharacterized protein</fullName>
    </submittedName>
</protein>
<dbReference type="PANTHER" id="PTHR11319:SF35">
    <property type="entry name" value="OUTER MEMBRANE PROTEIN PMPC-RELATED"/>
    <property type="match status" value="1"/>
</dbReference>
<feature type="region of interest" description="Disordered" evidence="1">
    <location>
        <begin position="553"/>
        <end position="579"/>
    </location>
</feature>
<feature type="transmembrane region" description="Helical" evidence="2">
    <location>
        <begin position="945"/>
        <end position="962"/>
    </location>
</feature>
<comment type="caution">
    <text evidence="3">The sequence shown here is derived from an EMBL/GenBank/DDBJ whole genome shotgun (WGS) entry which is preliminary data.</text>
</comment>
<feature type="transmembrane region" description="Helical" evidence="2">
    <location>
        <begin position="345"/>
        <end position="368"/>
    </location>
</feature>
<dbReference type="Proteomes" id="UP001190700">
    <property type="component" value="Unassembled WGS sequence"/>
</dbReference>
<keyword evidence="2" id="KW-0812">Transmembrane</keyword>
<organism evidence="3 4">
    <name type="scientific">Cymbomonas tetramitiformis</name>
    <dbReference type="NCBI Taxonomy" id="36881"/>
    <lineage>
        <taxon>Eukaryota</taxon>
        <taxon>Viridiplantae</taxon>
        <taxon>Chlorophyta</taxon>
        <taxon>Pyramimonadophyceae</taxon>
        <taxon>Pyramimonadales</taxon>
        <taxon>Pyramimonadaceae</taxon>
        <taxon>Cymbomonas</taxon>
    </lineage>
</organism>
<keyword evidence="2" id="KW-1133">Transmembrane helix</keyword>
<name>A0AAE0BDD6_9CHLO</name>
<feature type="region of interest" description="Disordered" evidence="1">
    <location>
        <begin position="452"/>
        <end position="499"/>
    </location>
</feature>
<feature type="transmembrane region" description="Helical" evidence="2">
    <location>
        <begin position="974"/>
        <end position="995"/>
    </location>
</feature>
<dbReference type="EMBL" id="LGRX02035609">
    <property type="protein sequence ID" value="KAK3233894.1"/>
    <property type="molecule type" value="Genomic_DNA"/>
</dbReference>
<feature type="transmembrane region" description="Helical" evidence="2">
    <location>
        <begin position="691"/>
        <end position="717"/>
    </location>
</feature>
<reference evidence="3 4" key="1">
    <citation type="journal article" date="2015" name="Genome Biol. Evol.">
        <title>Comparative Genomics of a Bacterivorous Green Alga Reveals Evolutionary Causalities and Consequences of Phago-Mixotrophic Mode of Nutrition.</title>
        <authorList>
            <person name="Burns J.A."/>
            <person name="Paasch A."/>
            <person name="Narechania A."/>
            <person name="Kim E."/>
        </authorList>
    </citation>
    <scope>NUCLEOTIDE SEQUENCE [LARGE SCALE GENOMIC DNA]</scope>
    <source>
        <strain evidence="3 4">PLY_AMNH</strain>
    </source>
</reference>
<accession>A0AAE0BDD6</accession>
<dbReference type="AlphaFoldDB" id="A0AAE0BDD6"/>
<feature type="transmembrane region" description="Helical" evidence="2">
    <location>
        <begin position="304"/>
        <end position="324"/>
    </location>
</feature>
<keyword evidence="2" id="KW-0472">Membrane</keyword>
<feature type="compositionally biased region" description="Basic and acidic residues" evidence="1">
    <location>
        <begin position="473"/>
        <end position="489"/>
    </location>
</feature>
<proteinExistence type="predicted"/>
<dbReference type="PANTHER" id="PTHR11319">
    <property type="entry name" value="G PROTEIN-COUPLED RECEPTOR-RELATED"/>
    <property type="match status" value="1"/>
</dbReference>
<evidence type="ECO:0000313" key="3">
    <source>
        <dbReference type="EMBL" id="KAK3233894.1"/>
    </source>
</evidence>